<dbReference type="InterPro" id="IPR050570">
    <property type="entry name" value="Cell_wall_metabolism_enzyme"/>
</dbReference>
<sequence>MLSLRSQQLYLSPKSWINAIVLSSAVITTLVMTGCASKPQINNPVRYANAPDYYTVRSGDTLSGIAARYGLSYISVAEMNDIASPYRIYVNQSIRLKKSNSTNNNRPATQALSNTDTGIQRQTITLPSNQTTTTAKPVTPTPVIPVTPTVPSTTTPTTVASNGLVWVKPSNGAVIANYNLAQNIKGIRFGGNVGDPVVAAAAGQVVYAADGLKEYGNLVLVKHINGYITAYAHNSKILVKSGDNVTVGQKIAEMGSSGATQTMLEFQIRLDGKPINPANILPSV</sequence>
<evidence type="ECO:0000313" key="5">
    <source>
        <dbReference type="EMBL" id="MFC2995025.1"/>
    </source>
</evidence>
<evidence type="ECO:0000313" key="8">
    <source>
        <dbReference type="Proteomes" id="UP001595455"/>
    </source>
</evidence>
<dbReference type="Proteomes" id="UP001595455">
    <property type="component" value="Unassembled WGS sequence"/>
</dbReference>
<dbReference type="PROSITE" id="PS51782">
    <property type="entry name" value="LYSM"/>
    <property type="match status" value="1"/>
</dbReference>
<keyword evidence="3" id="KW-0472">Membrane</keyword>
<dbReference type="Proteomes" id="UP000240957">
    <property type="component" value="Unassembled WGS sequence"/>
</dbReference>
<dbReference type="AlphaFoldDB" id="A0A371YR84"/>
<name>A0A371YR84_9GAMM</name>
<reference evidence="6 7" key="2">
    <citation type="submission" date="2018-08" db="EMBL/GenBank/DDBJ databases">
        <title>The draft genome of Acinetobacter sichuanensis strain WCHAc060041.</title>
        <authorList>
            <person name="Qin J."/>
            <person name="Feng Y."/>
            <person name="Zong Z."/>
        </authorList>
    </citation>
    <scope>NUCLEOTIDE SEQUENCE [LARGE SCALE GENOMIC DNA]</scope>
    <source>
        <strain evidence="6 7">WCHAc060041</strain>
    </source>
</reference>
<dbReference type="GO" id="GO:0032153">
    <property type="term" value="C:cell division site"/>
    <property type="evidence" value="ECO:0007669"/>
    <property type="project" value="TreeGrafter"/>
</dbReference>
<evidence type="ECO:0000256" key="3">
    <source>
        <dbReference type="SAM" id="Phobius"/>
    </source>
</evidence>
<dbReference type="PANTHER" id="PTHR21666">
    <property type="entry name" value="PEPTIDASE-RELATED"/>
    <property type="match status" value="1"/>
</dbReference>
<dbReference type="InterPro" id="IPR018392">
    <property type="entry name" value="LysM"/>
</dbReference>
<dbReference type="PROSITE" id="PS51257">
    <property type="entry name" value="PROKAR_LIPOPROTEIN"/>
    <property type="match status" value="1"/>
</dbReference>
<evidence type="ECO:0000256" key="1">
    <source>
        <dbReference type="ARBA" id="ARBA00038420"/>
    </source>
</evidence>
<keyword evidence="3" id="KW-0812">Transmembrane</keyword>
<dbReference type="RefSeq" id="WP_107007781.1">
    <property type="nucleotide sequence ID" value="NZ_JBHRSF010000014.1"/>
</dbReference>
<proteinExistence type="inferred from homology"/>
<dbReference type="CDD" id="cd12797">
    <property type="entry name" value="M23_peptidase"/>
    <property type="match status" value="1"/>
</dbReference>
<evidence type="ECO:0000313" key="6">
    <source>
        <dbReference type="EMBL" id="RFC83986.1"/>
    </source>
</evidence>
<dbReference type="Pfam" id="PF01476">
    <property type="entry name" value="LysM"/>
    <property type="match status" value="1"/>
</dbReference>
<dbReference type="EMBL" id="JBHRSF010000014">
    <property type="protein sequence ID" value="MFC2995025.1"/>
    <property type="molecule type" value="Genomic_DNA"/>
</dbReference>
<dbReference type="EMBL" id="PYIX02000010">
    <property type="protein sequence ID" value="RFC83986.1"/>
    <property type="molecule type" value="Genomic_DNA"/>
</dbReference>
<feature type="transmembrane region" description="Helical" evidence="3">
    <location>
        <begin position="16"/>
        <end position="36"/>
    </location>
</feature>
<gene>
    <name evidence="5" type="ORF">ACFODO_07020</name>
    <name evidence="6" type="ORF">C9E89_008310</name>
</gene>
<reference evidence="8" key="3">
    <citation type="journal article" date="2019" name="Int. J. Syst. Evol. Microbiol.">
        <title>The Global Catalogue of Microorganisms (GCM) 10K type strain sequencing project: providing services to taxonomists for standard genome sequencing and annotation.</title>
        <authorList>
            <consortium name="The Broad Institute Genomics Platform"/>
            <consortium name="The Broad Institute Genome Sequencing Center for Infectious Disease"/>
            <person name="Wu L."/>
            <person name="Ma J."/>
        </authorList>
    </citation>
    <scope>NUCLEOTIDE SEQUENCE [LARGE SCALE GENOMIC DNA]</scope>
    <source>
        <strain evidence="8">KCTC 62575</strain>
    </source>
</reference>
<dbReference type="SMART" id="SM00257">
    <property type="entry name" value="LysM"/>
    <property type="match status" value="1"/>
</dbReference>
<comment type="caution">
    <text evidence="6">The sequence shown here is derived from an EMBL/GenBank/DDBJ whole genome shotgun (WGS) entry which is preliminary data.</text>
</comment>
<dbReference type="PANTHER" id="PTHR21666:SF263">
    <property type="entry name" value="MUREIN HYDROLASE ACTIVATOR NLPD"/>
    <property type="match status" value="1"/>
</dbReference>
<dbReference type="GO" id="GO:0004222">
    <property type="term" value="F:metalloendopeptidase activity"/>
    <property type="evidence" value="ECO:0007669"/>
    <property type="project" value="TreeGrafter"/>
</dbReference>
<dbReference type="Gene3D" id="3.10.350.10">
    <property type="entry name" value="LysM domain"/>
    <property type="match status" value="1"/>
</dbReference>
<dbReference type="GO" id="GO:0009279">
    <property type="term" value="C:cell outer membrane"/>
    <property type="evidence" value="ECO:0007669"/>
    <property type="project" value="TreeGrafter"/>
</dbReference>
<reference evidence="5" key="1">
    <citation type="journal article" date="2014" name="Int. J. Syst. Evol. Microbiol.">
        <title>Complete genome of a new Firmicutes species belonging to the dominant human colonic microbiota ('Ruminococcus bicirculans') reveals two chromosomes and a selective capacity to utilize plant glucans.</title>
        <authorList>
            <consortium name="NISC Comparative Sequencing Program"/>
            <person name="Wegmann U."/>
            <person name="Louis P."/>
            <person name="Goesmann A."/>
            <person name="Henrissat B."/>
            <person name="Duncan S.H."/>
            <person name="Flint H.J."/>
        </authorList>
    </citation>
    <scope>NUCLEOTIDE SEQUENCE</scope>
    <source>
        <strain evidence="5">KCTC 62575</strain>
    </source>
</reference>
<keyword evidence="3" id="KW-1133">Transmembrane helix</keyword>
<evidence type="ECO:0000313" key="7">
    <source>
        <dbReference type="Proteomes" id="UP000240957"/>
    </source>
</evidence>
<dbReference type="SUPFAM" id="SSF51261">
    <property type="entry name" value="Duplicated hybrid motif"/>
    <property type="match status" value="1"/>
</dbReference>
<organism evidence="6 7">
    <name type="scientific">Acinetobacter sichuanensis</name>
    <dbReference type="NCBI Taxonomy" id="2136183"/>
    <lineage>
        <taxon>Bacteria</taxon>
        <taxon>Pseudomonadati</taxon>
        <taxon>Pseudomonadota</taxon>
        <taxon>Gammaproteobacteria</taxon>
        <taxon>Moraxellales</taxon>
        <taxon>Moraxellaceae</taxon>
        <taxon>Acinetobacter</taxon>
    </lineage>
</organism>
<feature type="compositionally biased region" description="Low complexity" evidence="2">
    <location>
        <begin position="146"/>
        <end position="155"/>
    </location>
</feature>
<dbReference type="OrthoDB" id="9795421at2"/>
<accession>A0A371YR84</accession>
<dbReference type="InterPro" id="IPR036779">
    <property type="entry name" value="LysM_dom_sf"/>
</dbReference>
<dbReference type="InterPro" id="IPR011055">
    <property type="entry name" value="Dup_hybrid_motif"/>
</dbReference>
<dbReference type="CDD" id="cd00118">
    <property type="entry name" value="LysM"/>
    <property type="match status" value="1"/>
</dbReference>
<dbReference type="InterPro" id="IPR016047">
    <property type="entry name" value="M23ase_b-sheet_dom"/>
</dbReference>
<feature type="domain" description="LysM" evidence="4">
    <location>
        <begin position="52"/>
        <end position="96"/>
    </location>
</feature>
<reference evidence="5" key="4">
    <citation type="submission" date="2024-09" db="EMBL/GenBank/DDBJ databases">
        <authorList>
            <person name="Sun Q."/>
            <person name="Mori K."/>
        </authorList>
    </citation>
    <scope>NUCLEOTIDE SEQUENCE</scope>
    <source>
        <strain evidence="5">KCTC 62575</strain>
    </source>
</reference>
<dbReference type="Gene3D" id="2.70.70.10">
    <property type="entry name" value="Glucose Permease (Domain IIA)"/>
    <property type="match status" value="1"/>
</dbReference>
<evidence type="ECO:0000259" key="4">
    <source>
        <dbReference type="PROSITE" id="PS51782"/>
    </source>
</evidence>
<comment type="similarity">
    <text evidence="1">Belongs to the E.coli NlpD/Haemophilus LppB family.</text>
</comment>
<evidence type="ECO:0000256" key="2">
    <source>
        <dbReference type="SAM" id="MobiDB-lite"/>
    </source>
</evidence>
<keyword evidence="8" id="KW-1185">Reference proteome</keyword>
<feature type="region of interest" description="Disordered" evidence="2">
    <location>
        <begin position="130"/>
        <end position="155"/>
    </location>
</feature>
<protein>
    <submittedName>
        <fullName evidence="6">LysM peptidoglycan-binding domain-containing protein</fullName>
    </submittedName>
    <submittedName>
        <fullName evidence="5">Peptidoglycan DD-metalloendopeptidase family protein</fullName>
    </submittedName>
</protein>
<dbReference type="Pfam" id="PF01551">
    <property type="entry name" value="Peptidase_M23"/>
    <property type="match status" value="1"/>
</dbReference>